<proteinExistence type="predicted"/>
<dbReference type="AlphaFoldDB" id="A0AAV3ZXR3"/>
<gene>
    <name evidence="2" type="ORF">PoB_002659900</name>
</gene>
<reference evidence="2 3" key="1">
    <citation type="journal article" date="2021" name="Elife">
        <title>Chloroplast acquisition without the gene transfer in kleptoplastic sea slugs, Plakobranchus ocellatus.</title>
        <authorList>
            <person name="Maeda T."/>
            <person name="Takahashi S."/>
            <person name="Yoshida T."/>
            <person name="Shimamura S."/>
            <person name="Takaki Y."/>
            <person name="Nagai Y."/>
            <person name="Toyoda A."/>
            <person name="Suzuki Y."/>
            <person name="Arimoto A."/>
            <person name="Ishii H."/>
            <person name="Satoh N."/>
            <person name="Nishiyama T."/>
            <person name="Hasebe M."/>
            <person name="Maruyama T."/>
            <person name="Minagawa J."/>
            <person name="Obokata J."/>
            <person name="Shigenobu S."/>
        </authorList>
    </citation>
    <scope>NUCLEOTIDE SEQUENCE [LARGE SCALE GENOMIC DNA]</scope>
</reference>
<dbReference type="EMBL" id="BLXT01003028">
    <property type="protein sequence ID" value="GFO00094.1"/>
    <property type="molecule type" value="Genomic_DNA"/>
</dbReference>
<comment type="caution">
    <text evidence="2">The sequence shown here is derived from an EMBL/GenBank/DDBJ whole genome shotgun (WGS) entry which is preliminary data.</text>
</comment>
<protein>
    <submittedName>
        <fullName evidence="2">Uncharacterized protein</fullName>
    </submittedName>
</protein>
<dbReference type="Proteomes" id="UP000735302">
    <property type="component" value="Unassembled WGS sequence"/>
</dbReference>
<sequence length="200" mass="21023">MSANLVSTVSRSDCKSSGYSPLTTASSEKADGIARPSHPSANTRNVVRTVGGSQDPKEEKRDAGVGKSTNIALPVGTHEISSGGGVHSGDLKRKVDISDASDKCTKPGRGSEPQAHTKVVNQKEVKNLALIVDNSSHTKQHSLSNSSPHTAMTPSTQHPSKTKADGISVPSHPVPNTRNVARRDGESHELKEQKRIVGVG</sequence>
<feature type="compositionally biased region" description="Basic and acidic residues" evidence="1">
    <location>
        <begin position="181"/>
        <end position="200"/>
    </location>
</feature>
<accession>A0AAV3ZXR3</accession>
<feature type="compositionally biased region" description="Basic and acidic residues" evidence="1">
    <location>
        <begin position="55"/>
        <end position="64"/>
    </location>
</feature>
<name>A0AAV3ZXR3_9GAST</name>
<feature type="region of interest" description="Disordered" evidence="1">
    <location>
        <begin position="1"/>
        <end position="200"/>
    </location>
</feature>
<evidence type="ECO:0000313" key="3">
    <source>
        <dbReference type="Proteomes" id="UP000735302"/>
    </source>
</evidence>
<evidence type="ECO:0000313" key="2">
    <source>
        <dbReference type="EMBL" id="GFO00094.1"/>
    </source>
</evidence>
<organism evidence="2 3">
    <name type="scientific">Plakobranchus ocellatus</name>
    <dbReference type="NCBI Taxonomy" id="259542"/>
    <lineage>
        <taxon>Eukaryota</taxon>
        <taxon>Metazoa</taxon>
        <taxon>Spiralia</taxon>
        <taxon>Lophotrochozoa</taxon>
        <taxon>Mollusca</taxon>
        <taxon>Gastropoda</taxon>
        <taxon>Heterobranchia</taxon>
        <taxon>Euthyneura</taxon>
        <taxon>Panpulmonata</taxon>
        <taxon>Sacoglossa</taxon>
        <taxon>Placobranchoidea</taxon>
        <taxon>Plakobranchidae</taxon>
        <taxon>Plakobranchus</taxon>
    </lineage>
</organism>
<feature type="compositionally biased region" description="Basic and acidic residues" evidence="1">
    <location>
        <begin position="89"/>
        <end position="105"/>
    </location>
</feature>
<evidence type="ECO:0000256" key="1">
    <source>
        <dbReference type="SAM" id="MobiDB-lite"/>
    </source>
</evidence>
<feature type="compositionally biased region" description="Polar residues" evidence="1">
    <location>
        <begin position="133"/>
        <end position="159"/>
    </location>
</feature>
<feature type="compositionally biased region" description="Polar residues" evidence="1">
    <location>
        <begin position="1"/>
        <end position="27"/>
    </location>
</feature>
<keyword evidence="3" id="KW-1185">Reference proteome</keyword>